<dbReference type="Proteomes" id="UP000076532">
    <property type="component" value="Unassembled WGS sequence"/>
</dbReference>
<feature type="compositionally biased region" description="Low complexity" evidence="1">
    <location>
        <begin position="435"/>
        <end position="445"/>
    </location>
</feature>
<dbReference type="AlphaFoldDB" id="A0A166APU3"/>
<dbReference type="OrthoDB" id="3199698at2759"/>
<gene>
    <name evidence="2" type="ORF">FIBSPDRAFT_961881</name>
</gene>
<proteinExistence type="predicted"/>
<protein>
    <submittedName>
        <fullName evidence="2">Uncharacterized protein</fullName>
    </submittedName>
</protein>
<name>A0A166APU3_9AGAM</name>
<accession>A0A166APU3</accession>
<reference evidence="2 3" key="1">
    <citation type="journal article" date="2016" name="Mol. Biol. Evol.">
        <title>Comparative Genomics of Early-Diverging Mushroom-Forming Fungi Provides Insights into the Origins of Lignocellulose Decay Capabilities.</title>
        <authorList>
            <person name="Nagy L.G."/>
            <person name="Riley R."/>
            <person name="Tritt A."/>
            <person name="Adam C."/>
            <person name="Daum C."/>
            <person name="Floudas D."/>
            <person name="Sun H."/>
            <person name="Yadav J.S."/>
            <person name="Pangilinan J."/>
            <person name="Larsson K.H."/>
            <person name="Matsuura K."/>
            <person name="Barry K."/>
            <person name="Labutti K."/>
            <person name="Kuo R."/>
            <person name="Ohm R.A."/>
            <person name="Bhattacharya S.S."/>
            <person name="Shirouzu T."/>
            <person name="Yoshinaga Y."/>
            <person name="Martin F.M."/>
            <person name="Grigoriev I.V."/>
            <person name="Hibbett D.S."/>
        </authorList>
    </citation>
    <scope>NUCLEOTIDE SEQUENCE [LARGE SCALE GENOMIC DNA]</scope>
    <source>
        <strain evidence="2 3">CBS 109695</strain>
    </source>
</reference>
<dbReference type="Pfam" id="PF18759">
    <property type="entry name" value="Plavaka"/>
    <property type="match status" value="1"/>
</dbReference>
<organism evidence="2 3">
    <name type="scientific">Athelia psychrophila</name>
    <dbReference type="NCBI Taxonomy" id="1759441"/>
    <lineage>
        <taxon>Eukaryota</taxon>
        <taxon>Fungi</taxon>
        <taxon>Dikarya</taxon>
        <taxon>Basidiomycota</taxon>
        <taxon>Agaricomycotina</taxon>
        <taxon>Agaricomycetes</taxon>
        <taxon>Agaricomycetidae</taxon>
        <taxon>Atheliales</taxon>
        <taxon>Atheliaceae</taxon>
        <taxon>Athelia</taxon>
    </lineage>
</organism>
<evidence type="ECO:0000313" key="2">
    <source>
        <dbReference type="EMBL" id="KZP11836.1"/>
    </source>
</evidence>
<feature type="region of interest" description="Disordered" evidence="1">
    <location>
        <begin position="431"/>
        <end position="450"/>
    </location>
</feature>
<keyword evidence="3" id="KW-1185">Reference proteome</keyword>
<evidence type="ECO:0000256" key="1">
    <source>
        <dbReference type="SAM" id="MobiDB-lite"/>
    </source>
</evidence>
<sequence length="623" mass="70620">MLDADLYHVASKENAEDGEFRKFRRQLFHTSIARMLLALKAGMTKPVVMLCSDGHYRHAIFNLGPYIADYPEQCMLALVVQGWCAKCLAPGDDLDKPDVLPRRKLHTQTLVEEFEILECWDNWGIIADIIPFTDEFPRADIHELLAPDILHQLIKGVFKDHLVTWVNEYLYATHPAKEANKILADIDRRIAIVAPFSGLRRFPQGRGFKQWTGDDSKALMKVYIPAIQGYVPDDMVRAIRAFSEFCYIARKNIIDTNDINNLNDALARFHQYREIYINLDVRAQFNLPRQHSAKHFAALIRAFGAPNGLCSSITESKHIKAVKEPWRRSSRYRATIQMMTTNTRLDKLAAMRADFVYRGMLPATVRRSGAATGENDADAEAVPGARVMSSVQLAKKSTRTKVEVEQLAKELVQPDFAELVDDFLHEQLQDEQLHPDSSSNSDSHPTAPRTTIKFKGTMDIYPSAKAIFYAPSDLCGTGGMRSERIRAVPSWYNGLARYDTVFVETAPDEIGMLALDTARVRLFFSFNYRGTVYPCALVHWYECVDDTPNDITGMWVVKPEVHEDGRPHASVLHMDTILRASHLIPVFGTTAVPRGLSPAHSLDIYRAFYVNKFVDHHAFEIAF</sequence>
<dbReference type="InterPro" id="IPR041078">
    <property type="entry name" value="Plavaka"/>
</dbReference>
<dbReference type="EMBL" id="KV417656">
    <property type="protein sequence ID" value="KZP11836.1"/>
    <property type="molecule type" value="Genomic_DNA"/>
</dbReference>
<evidence type="ECO:0000313" key="3">
    <source>
        <dbReference type="Proteomes" id="UP000076532"/>
    </source>
</evidence>